<feature type="region of interest" description="Disordered" evidence="1">
    <location>
        <begin position="456"/>
        <end position="495"/>
    </location>
</feature>
<feature type="compositionally biased region" description="Low complexity" evidence="1">
    <location>
        <begin position="174"/>
        <end position="219"/>
    </location>
</feature>
<reference evidence="2 3" key="1">
    <citation type="submission" date="2017-10" db="EMBL/GenBank/DDBJ databases">
        <title>Sequencing the genomes of 1000 actinobacteria strains.</title>
        <authorList>
            <person name="Klenk H.-P."/>
        </authorList>
    </citation>
    <scope>NUCLEOTIDE SEQUENCE [LARGE SCALE GENOMIC DNA]</scope>
    <source>
        <strain evidence="2 3">DSM 21574</strain>
    </source>
</reference>
<evidence type="ECO:0000256" key="1">
    <source>
        <dbReference type="SAM" id="MobiDB-lite"/>
    </source>
</evidence>
<feature type="compositionally biased region" description="Low complexity" evidence="1">
    <location>
        <begin position="155"/>
        <end position="168"/>
    </location>
</feature>
<feature type="region of interest" description="Disordered" evidence="1">
    <location>
        <begin position="281"/>
        <end position="424"/>
    </location>
</feature>
<dbReference type="NCBIfam" id="TIGR03544">
    <property type="entry name" value="DivI1A_domain"/>
    <property type="match status" value="2"/>
</dbReference>
<dbReference type="OrthoDB" id="9815492at2"/>
<protein>
    <submittedName>
        <fullName evidence="2">DivIVA domain-containing protein</fullName>
    </submittedName>
</protein>
<feature type="region of interest" description="Disordered" evidence="1">
    <location>
        <begin position="507"/>
        <end position="537"/>
    </location>
</feature>
<keyword evidence="3" id="KW-1185">Reference proteome</keyword>
<dbReference type="Gene3D" id="6.10.250.660">
    <property type="match status" value="2"/>
</dbReference>
<feature type="compositionally biased region" description="Low complexity" evidence="1">
    <location>
        <begin position="507"/>
        <end position="533"/>
    </location>
</feature>
<sequence length="605" mass="60673">MLSSADVRSARFTATKFREGYEIPEVDQVLDAAADTLAHLERGQTVKADGSPLLTPNDLLAARFTTTRLREGYDVVEVDDLLDEIISTLNTYIARAQRGEPLTPVSAHEADEPQAAVVDAAPAAEVSVPSLATPAGVEDLGGPAAGPAAPVVEASDAVEPAPADAAPAEPAPADPELAATSVPDATPASPAEAAAPLAAAAAPAAVATPEPADAAPVETATDDAARAEEPASAASEPAPSEPVAESPSEPVVEPEGSADPLPWVSSLAETAARHSDAFVPQWAPTGVQPEPQAAPVDETPAPVTPVEEEAPAFAPTPAETPENTAPAVELPAWATSAPAAPEEPAPDAPAPVADDAADAAAPVTVDATDAPAPETTDDVAPAAEASAPQGAAPDATEAVTPVWSAPASQPWTPPVSSEWTATSPDLPAPPPIAADAFGVEEEAWAPVTAFEPVASAERAPGEPAPVEQSQPEAQAEQEAAPVEPEASAPAAAEPAPIEAEPIAPAAPAEPATWAPVTAEAQPEPAEAQQEPAATRLAKSTIESATAAAPAVEGLDSQAFLRQLTYARATSVGEAKEKLTFLLPDGTEVQAVRVTKSATGLVVGLG</sequence>
<dbReference type="Proteomes" id="UP000221394">
    <property type="component" value="Unassembled WGS sequence"/>
</dbReference>
<name>A0A2A9ECG9_9MICO</name>
<dbReference type="EMBL" id="PDJH01000001">
    <property type="protein sequence ID" value="PFG36757.1"/>
    <property type="molecule type" value="Genomic_DNA"/>
</dbReference>
<accession>A0A2A9ECG9</accession>
<evidence type="ECO:0000313" key="3">
    <source>
        <dbReference type="Proteomes" id="UP000221394"/>
    </source>
</evidence>
<dbReference type="RefSeq" id="WP_098457906.1">
    <property type="nucleotide sequence ID" value="NZ_PDJH01000001.1"/>
</dbReference>
<feature type="compositionally biased region" description="Low complexity" evidence="1">
    <location>
        <begin position="350"/>
        <end position="395"/>
    </location>
</feature>
<dbReference type="AlphaFoldDB" id="A0A2A9ECG9"/>
<organism evidence="2 3">
    <name type="scientific">Flavimobilis soli</name>
    <dbReference type="NCBI Taxonomy" id="442709"/>
    <lineage>
        <taxon>Bacteria</taxon>
        <taxon>Bacillati</taxon>
        <taxon>Actinomycetota</taxon>
        <taxon>Actinomycetes</taxon>
        <taxon>Micrococcales</taxon>
        <taxon>Jonesiaceae</taxon>
        <taxon>Flavimobilis</taxon>
    </lineage>
</organism>
<evidence type="ECO:0000313" key="2">
    <source>
        <dbReference type="EMBL" id="PFG36757.1"/>
    </source>
</evidence>
<dbReference type="InterPro" id="IPR019933">
    <property type="entry name" value="DivIVA_domain"/>
</dbReference>
<dbReference type="PRINTS" id="PR01217">
    <property type="entry name" value="PRICHEXTENSN"/>
</dbReference>
<feature type="compositionally biased region" description="Polar residues" evidence="1">
    <location>
        <begin position="406"/>
        <end position="419"/>
    </location>
</feature>
<feature type="region of interest" description="Disordered" evidence="1">
    <location>
        <begin position="155"/>
        <end position="262"/>
    </location>
</feature>
<feature type="compositionally biased region" description="Low complexity" evidence="1">
    <location>
        <begin position="293"/>
        <end position="340"/>
    </location>
</feature>
<comment type="caution">
    <text evidence="2">The sequence shown here is derived from an EMBL/GenBank/DDBJ whole genome shotgun (WGS) entry which is preliminary data.</text>
</comment>
<feature type="compositionally biased region" description="Low complexity" evidence="1">
    <location>
        <begin position="230"/>
        <end position="255"/>
    </location>
</feature>
<gene>
    <name evidence="2" type="ORF">ATL41_1496</name>
</gene>
<feature type="compositionally biased region" description="Low complexity" evidence="1">
    <location>
        <begin position="464"/>
        <end position="495"/>
    </location>
</feature>
<proteinExistence type="predicted"/>